<name>A0ABS6RXJ7_9BACT</name>
<keyword evidence="1" id="KW-0255">Endonuclease</keyword>
<proteinExistence type="predicted"/>
<comment type="caution">
    <text evidence="1">The sequence shown here is derived from an EMBL/GenBank/DDBJ whole genome shotgun (WGS) entry which is preliminary data.</text>
</comment>
<feature type="non-terminal residue" evidence="1">
    <location>
        <position position="126"/>
    </location>
</feature>
<dbReference type="Pfam" id="PF09195">
    <property type="entry name" value="Endonuc-BglII"/>
    <property type="match status" value="1"/>
</dbReference>
<reference evidence="1 2" key="1">
    <citation type="journal article" date="2020" name="J Geophys Res Biogeosci">
        <title>Magnetotaxis as an Adaptation to Enable Bacterial Shuttling of Microbial Sulfur and Sulfur Cycling Across Aquatic Oxic#Anoxic Interfaces.</title>
        <authorList>
            <person name="Li J."/>
            <person name="Liu P."/>
            <person name="Wang J."/>
            <person name="Roberts A.P."/>
            <person name="Pan Y."/>
        </authorList>
    </citation>
    <scope>NUCLEOTIDE SEQUENCE [LARGE SCALE GENOMIC DNA]</scope>
    <source>
        <strain evidence="1 2">MYR-1_YQ</strain>
    </source>
</reference>
<dbReference type="GO" id="GO:0004519">
    <property type="term" value="F:endonuclease activity"/>
    <property type="evidence" value="ECO:0007669"/>
    <property type="project" value="UniProtKB-KW"/>
</dbReference>
<protein>
    <submittedName>
        <fullName evidence="1">Restriction endonuclease</fullName>
    </submittedName>
</protein>
<dbReference type="InterPro" id="IPR015278">
    <property type="entry name" value="BglII-like"/>
</dbReference>
<keyword evidence="1" id="KW-0378">Hydrolase</keyword>
<evidence type="ECO:0000313" key="1">
    <source>
        <dbReference type="EMBL" id="MBV6340533.1"/>
    </source>
</evidence>
<organism evidence="1 2">
    <name type="scientific">Candidatus Magnetobacterium casense</name>
    <dbReference type="NCBI Taxonomy" id="1455061"/>
    <lineage>
        <taxon>Bacteria</taxon>
        <taxon>Pseudomonadati</taxon>
        <taxon>Nitrospirota</taxon>
        <taxon>Thermodesulfovibrionia</taxon>
        <taxon>Thermodesulfovibrionales</taxon>
        <taxon>Candidatus Magnetobacteriaceae</taxon>
        <taxon>Candidatus Magnetobacterium</taxon>
    </lineage>
</organism>
<dbReference type="RefSeq" id="WP_218251153.1">
    <property type="nucleotide sequence ID" value="NZ_JABXWD010000029.1"/>
</dbReference>
<keyword evidence="1" id="KW-0540">Nuclease</keyword>
<keyword evidence="2" id="KW-1185">Reference proteome</keyword>
<sequence length="126" mass="14784">MPESSHYNHGKETVETKYPYLLEEIKNVISSVNANEYITKKSKEKTMKGKMLYNPVALNKSFKKHFNSMGWKNYKVICTYPTQYYTAAYNPKPMRSGAFRDMDFVKERLGVEVQFGKYAFMVYNVC</sequence>
<accession>A0ABS6RXJ7</accession>
<evidence type="ECO:0000313" key="2">
    <source>
        <dbReference type="Proteomes" id="UP001196980"/>
    </source>
</evidence>
<dbReference type="Proteomes" id="UP001196980">
    <property type="component" value="Unassembled WGS sequence"/>
</dbReference>
<dbReference type="EMBL" id="JABXWD010000029">
    <property type="protein sequence ID" value="MBV6340533.1"/>
    <property type="molecule type" value="Genomic_DNA"/>
</dbReference>
<gene>
    <name evidence="1" type="ORF">HWQ67_02930</name>
</gene>